<evidence type="ECO:0000313" key="4">
    <source>
        <dbReference type="Ensembl" id="ENSPNYP00000000078.1"/>
    </source>
</evidence>
<dbReference type="Ensembl" id="ENSPNYT00000000080.1">
    <property type="protein sequence ID" value="ENSPNYP00000000078.1"/>
    <property type="gene ID" value="ENSPNYG00000000059.1"/>
</dbReference>
<dbReference type="PANTHER" id="PTHR21683:SF3">
    <property type="entry name" value="CILIA AND FLAGELLA ASSOCIATED PROTEIN 100"/>
    <property type="match status" value="1"/>
</dbReference>
<feature type="domain" description="DUF4200" evidence="3">
    <location>
        <begin position="93"/>
        <end position="199"/>
    </location>
</feature>
<dbReference type="Pfam" id="PF13863">
    <property type="entry name" value="DUF4200"/>
    <property type="match status" value="1"/>
</dbReference>
<dbReference type="InterPro" id="IPR025252">
    <property type="entry name" value="DUF4200"/>
</dbReference>
<dbReference type="GO" id="GO:0005856">
    <property type="term" value="C:cytoskeleton"/>
    <property type="evidence" value="ECO:0007669"/>
    <property type="project" value="UniProtKB-ARBA"/>
</dbReference>
<dbReference type="GeneTree" id="ENSGT00940000167349"/>
<dbReference type="AlphaFoldDB" id="A0A3B4EQL9"/>
<reference evidence="4" key="1">
    <citation type="submission" date="2023-09" db="UniProtKB">
        <authorList>
            <consortium name="Ensembl"/>
        </authorList>
    </citation>
    <scope>IDENTIFICATION</scope>
</reference>
<accession>A0A3B4EQL9</accession>
<dbReference type="PANTHER" id="PTHR21683">
    <property type="entry name" value="COILED-COIL DOMAIN-CONTAINING PROTEIN 42 LIKE-2-LIKE-RELATED"/>
    <property type="match status" value="1"/>
</dbReference>
<feature type="coiled-coil region" evidence="2">
    <location>
        <begin position="103"/>
        <end position="176"/>
    </location>
</feature>
<organism evidence="4">
    <name type="scientific">Pundamilia nyererei</name>
    <dbReference type="NCBI Taxonomy" id="303518"/>
    <lineage>
        <taxon>Eukaryota</taxon>
        <taxon>Metazoa</taxon>
        <taxon>Chordata</taxon>
        <taxon>Craniata</taxon>
        <taxon>Vertebrata</taxon>
        <taxon>Euteleostomi</taxon>
        <taxon>Actinopterygii</taxon>
        <taxon>Neopterygii</taxon>
        <taxon>Teleostei</taxon>
        <taxon>Neoteleostei</taxon>
        <taxon>Acanthomorphata</taxon>
        <taxon>Ovalentaria</taxon>
        <taxon>Cichlomorphae</taxon>
        <taxon>Cichliformes</taxon>
        <taxon>Cichlidae</taxon>
        <taxon>African cichlids</taxon>
        <taxon>Pseudocrenilabrinae</taxon>
        <taxon>Haplochromini</taxon>
        <taxon>Pundamilia</taxon>
    </lineage>
</organism>
<proteinExistence type="predicted"/>
<evidence type="ECO:0000256" key="1">
    <source>
        <dbReference type="ARBA" id="ARBA00023054"/>
    </source>
</evidence>
<name>A0A3B4EQL9_9CICH</name>
<protein>
    <recommendedName>
        <fullName evidence="3">DUF4200 domain-containing protein</fullName>
    </recommendedName>
</protein>
<evidence type="ECO:0000259" key="3">
    <source>
        <dbReference type="Pfam" id="PF13863"/>
    </source>
</evidence>
<keyword evidence="1 2" id="KW-0175">Coiled coil</keyword>
<sequence length="386" mass="45377">MFSSERREICKIKLSCRIKRNNRKCCNFCCFYLLFPTCVGTRRKRGTQLSPFKVPDGNSIFLLRVNEREDRKEVCERHFLKSGFIFFSSSFPQLSVMAKRSEILRMDEAIAKEEKLLKHLERSIERDNVRFEEFLRENEKKSVEARTLYEQEARSTQEKNNEIRRLTAEILTIKSELASFEEILVDYKSYKDLLFKLSPPEWQEAQRSKVMSCKGTKEDQNRELKDTAFRNGKLSPAHSDSLSSLNISSQVEETLEQLQQSLKTTKKNQIHRSHQAALGDFYRPRNHFAYPQDVLLDALSEKVAEVHRSCMDDRMTKLNTLEKLTNIEKRLSLLLQSLESIPEEKLELMKKIKDSERRTRYCVPQWLNVPPSAHLAIEFFTCKKKT</sequence>
<evidence type="ECO:0000256" key="2">
    <source>
        <dbReference type="SAM" id="Coils"/>
    </source>
</evidence>
<dbReference type="InterPro" id="IPR051147">
    <property type="entry name" value="CFAP_domain-containing"/>
</dbReference>